<feature type="non-terminal residue" evidence="2">
    <location>
        <position position="270"/>
    </location>
</feature>
<dbReference type="Proteomes" id="UP001176517">
    <property type="component" value="Unassembled WGS sequence"/>
</dbReference>
<keyword evidence="1" id="KW-0472">Membrane</keyword>
<protein>
    <submittedName>
        <fullName evidence="2">Uncharacterized protein</fullName>
    </submittedName>
</protein>
<name>A0AAN6GJ31_9BASI</name>
<feature type="transmembrane region" description="Helical" evidence="1">
    <location>
        <begin position="201"/>
        <end position="223"/>
    </location>
</feature>
<dbReference type="AlphaFoldDB" id="A0AAN6GJ31"/>
<evidence type="ECO:0000313" key="3">
    <source>
        <dbReference type="Proteomes" id="UP001176517"/>
    </source>
</evidence>
<keyword evidence="3" id="KW-1185">Reference proteome</keyword>
<comment type="caution">
    <text evidence="2">The sequence shown here is derived from an EMBL/GenBank/DDBJ whole genome shotgun (WGS) entry which is preliminary data.</text>
</comment>
<gene>
    <name evidence="2" type="ORF">OC846_006642</name>
</gene>
<reference evidence="2" key="1">
    <citation type="journal article" date="2023" name="PhytoFront">
        <title>Draft Genome Resources of Seven Strains of Tilletia horrida, Causal Agent of Kernel Smut of Rice.</title>
        <authorList>
            <person name="Khanal S."/>
            <person name="Antony Babu S."/>
            <person name="Zhou X.G."/>
        </authorList>
    </citation>
    <scope>NUCLEOTIDE SEQUENCE</scope>
    <source>
        <strain evidence="2">TX6</strain>
    </source>
</reference>
<keyword evidence="1" id="KW-1133">Transmembrane helix</keyword>
<accession>A0AAN6GJ31</accession>
<feature type="transmembrane region" description="Helical" evidence="1">
    <location>
        <begin position="243"/>
        <end position="260"/>
    </location>
</feature>
<dbReference type="EMBL" id="JAPDMZ010000454">
    <property type="protein sequence ID" value="KAK0542767.1"/>
    <property type="molecule type" value="Genomic_DNA"/>
</dbReference>
<evidence type="ECO:0000256" key="1">
    <source>
        <dbReference type="SAM" id="Phobius"/>
    </source>
</evidence>
<organism evidence="2 3">
    <name type="scientific">Tilletia horrida</name>
    <dbReference type="NCBI Taxonomy" id="155126"/>
    <lineage>
        <taxon>Eukaryota</taxon>
        <taxon>Fungi</taxon>
        <taxon>Dikarya</taxon>
        <taxon>Basidiomycota</taxon>
        <taxon>Ustilaginomycotina</taxon>
        <taxon>Exobasidiomycetes</taxon>
        <taxon>Tilletiales</taxon>
        <taxon>Tilletiaceae</taxon>
        <taxon>Tilletia</taxon>
    </lineage>
</organism>
<evidence type="ECO:0000313" key="2">
    <source>
        <dbReference type="EMBL" id="KAK0542767.1"/>
    </source>
</evidence>
<proteinExistence type="predicted"/>
<keyword evidence="1" id="KW-0812">Transmembrane</keyword>
<sequence length="270" mass="30563">MAHPDDPSKLSDEDLALHLDTTMDRIRHYAQGVRHIEYEIVLSSLQHAEKVHTDDFFLSFNNPTTLLARGYRGTPAPVQNAAGSRYPRPQNDYASEVEEYFRKQDWEETSLKILRSLLDRAVFSVSRETAQDGIGEVAPAADADLEKWFRDRLEENNPSHPDATKKDGIRKEESQYLDDPKAVDAWEAIFEDQLELARSQLAVWVQGFDTLLLFVGLLSAVIANFVTTYDPKTVTHKTQATTAGYRLSLFLTLVAGVIALRMRAILTRLN</sequence>